<accession>A0A1H4A1Z8</accession>
<name>A0A1H4A1Z8_9BURK</name>
<evidence type="ECO:0000313" key="1">
    <source>
        <dbReference type="EMBL" id="SEA29542.1"/>
    </source>
</evidence>
<dbReference type="OrthoDB" id="8759368at2"/>
<keyword evidence="2" id="KW-1185">Reference proteome</keyword>
<dbReference type="RefSeq" id="WP_090529671.1">
    <property type="nucleotide sequence ID" value="NZ_FNRQ01000001.1"/>
</dbReference>
<proteinExistence type="predicted"/>
<evidence type="ECO:0000313" key="2">
    <source>
        <dbReference type="Proteomes" id="UP000198638"/>
    </source>
</evidence>
<gene>
    <name evidence="1" type="ORF">SAMN05192564_101979</name>
</gene>
<organism evidence="1 2">
    <name type="scientific">Paraburkholderia sartisoli</name>
    <dbReference type="NCBI Taxonomy" id="83784"/>
    <lineage>
        <taxon>Bacteria</taxon>
        <taxon>Pseudomonadati</taxon>
        <taxon>Pseudomonadota</taxon>
        <taxon>Betaproteobacteria</taxon>
        <taxon>Burkholderiales</taxon>
        <taxon>Burkholderiaceae</taxon>
        <taxon>Paraburkholderia</taxon>
    </lineage>
</organism>
<dbReference type="EMBL" id="FNRQ01000001">
    <property type="protein sequence ID" value="SEA29542.1"/>
    <property type="molecule type" value="Genomic_DNA"/>
</dbReference>
<dbReference type="Proteomes" id="UP000198638">
    <property type="component" value="Unassembled WGS sequence"/>
</dbReference>
<protein>
    <submittedName>
        <fullName evidence="1">Uncharacterized protein</fullName>
    </submittedName>
</protein>
<sequence length="67" mass="7185">MKTTVVIKDLTPSIEDAREATLTADQMKRLTGGRAVRVGVDGTSTGTVDDWDIDIGIFEGRIGGTYL</sequence>
<reference evidence="2" key="1">
    <citation type="submission" date="2016-10" db="EMBL/GenBank/DDBJ databases">
        <authorList>
            <person name="Varghese N."/>
            <person name="Submissions S."/>
        </authorList>
    </citation>
    <scope>NUCLEOTIDE SEQUENCE [LARGE SCALE GENOMIC DNA]</scope>
    <source>
        <strain evidence="2">LMG 24000</strain>
    </source>
</reference>
<dbReference type="AlphaFoldDB" id="A0A1H4A1Z8"/>